<organism evidence="2 3">
    <name type="scientific">Plasticicumulans acidivorans</name>
    <dbReference type="NCBI Taxonomy" id="886464"/>
    <lineage>
        <taxon>Bacteria</taxon>
        <taxon>Pseudomonadati</taxon>
        <taxon>Pseudomonadota</taxon>
        <taxon>Gammaproteobacteria</taxon>
        <taxon>Candidatus Competibacteraceae</taxon>
        <taxon>Plasticicumulans</taxon>
    </lineage>
</organism>
<feature type="transmembrane region" description="Helical" evidence="1">
    <location>
        <begin position="23"/>
        <end position="44"/>
    </location>
</feature>
<keyword evidence="3" id="KW-1185">Reference proteome</keyword>
<reference evidence="2 3" key="1">
    <citation type="submission" date="2018-05" db="EMBL/GenBank/DDBJ databases">
        <title>Genomic Encyclopedia of Type Strains, Phase IV (KMG-IV): sequencing the most valuable type-strain genomes for metagenomic binning, comparative biology and taxonomic classification.</title>
        <authorList>
            <person name="Goeker M."/>
        </authorList>
    </citation>
    <scope>NUCLEOTIDE SEQUENCE [LARGE SCALE GENOMIC DNA]</scope>
    <source>
        <strain evidence="2 3">DSM 23606</strain>
    </source>
</reference>
<keyword evidence="1" id="KW-0812">Transmembrane</keyword>
<dbReference type="Pfam" id="PF26373">
    <property type="entry name" value="MamC"/>
    <property type="match status" value="1"/>
</dbReference>
<evidence type="ECO:0000313" key="3">
    <source>
        <dbReference type="Proteomes" id="UP000246569"/>
    </source>
</evidence>
<proteinExistence type="predicted"/>
<dbReference type="InterPro" id="IPR058956">
    <property type="entry name" value="MamC"/>
</dbReference>
<keyword evidence="1" id="KW-1133">Transmembrane helix</keyword>
<evidence type="ECO:0000313" key="2">
    <source>
        <dbReference type="EMBL" id="PWV63197.1"/>
    </source>
</evidence>
<dbReference type="EMBL" id="QGTJ01000003">
    <property type="protein sequence ID" value="PWV63197.1"/>
    <property type="molecule type" value="Genomic_DNA"/>
</dbReference>
<dbReference type="AlphaFoldDB" id="A0A317MX53"/>
<keyword evidence="1" id="KW-0472">Membrane</keyword>
<evidence type="ECO:0000256" key="1">
    <source>
        <dbReference type="SAM" id="Phobius"/>
    </source>
</evidence>
<comment type="caution">
    <text evidence="2">The sequence shown here is derived from an EMBL/GenBank/DDBJ whole genome shotgun (WGS) entry which is preliminary data.</text>
</comment>
<dbReference type="Proteomes" id="UP000246569">
    <property type="component" value="Unassembled WGS sequence"/>
</dbReference>
<gene>
    <name evidence="2" type="ORF">C7443_103122</name>
</gene>
<feature type="transmembrane region" description="Helical" evidence="1">
    <location>
        <begin position="88"/>
        <end position="106"/>
    </location>
</feature>
<feature type="transmembrane region" description="Helical" evidence="1">
    <location>
        <begin position="56"/>
        <end position="82"/>
    </location>
</feature>
<protein>
    <submittedName>
        <fullName evidence="2">Uncharacterized protein</fullName>
    </submittedName>
</protein>
<accession>A0A317MX53</accession>
<sequence length="116" mass="11950">MSHPLMNYGCLQPQPLPYDEHRLLWTALRDGALIGASGATAVALHGLSQDTLSREAALRSVLGAAAAAGVANVAATSVAQMFGARRRPLLGALAAFTTATAVAYMLSAPKACTTRD</sequence>
<dbReference type="RefSeq" id="WP_110017708.1">
    <property type="nucleotide sequence ID" value="NZ_QGTJ01000003.1"/>
</dbReference>
<name>A0A317MX53_9GAMM</name>